<feature type="compositionally biased region" description="Basic and acidic residues" evidence="1">
    <location>
        <begin position="317"/>
        <end position="327"/>
    </location>
</feature>
<dbReference type="EMBL" id="CAJNJQ010003247">
    <property type="protein sequence ID" value="CAE7194799.1"/>
    <property type="molecule type" value="Genomic_DNA"/>
</dbReference>
<feature type="non-terminal residue" evidence="3">
    <location>
        <position position="1"/>
    </location>
</feature>
<feature type="transmembrane region" description="Helical" evidence="2">
    <location>
        <begin position="6"/>
        <end position="24"/>
    </location>
</feature>
<reference evidence="3" key="1">
    <citation type="submission" date="2021-01" db="EMBL/GenBank/DDBJ databases">
        <authorList>
            <person name="Kaushik A."/>
        </authorList>
    </citation>
    <scope>NUCLEOTIDE SEQUENCE</scope>
    <source>
        <strain evidence="3">AG5</strain>
    </source>
</reference>
<dbReference type="Proteomes" id="UP000663827">
    <property type="component" value="Unassembled WGS sequence"/>
</dbReference>
<name>A0A8H3E2Y2_9AGAM</name>
<comment type="caution">
    <text evidence="3">The sequence shown here is derived from an EMBL/GenBank/DDBJ whole genome shotgun (WGS) entry which is preliminary data.</text>
</comment>
<evidence type="ECO:0000313" key="4">
    <source>
        <dbReference type="Proteomes" id="UP000663827"/>
    </source>
</evidence>
<organism evidence="3 4">
    <name type="scientific">Rhizoctonia solani</name>
    <dbReference type="NCBI Taxonomy" id="456999"/>
    <lineage>
        <taxon>Eukaryota</taxon>
        <taxon>Fungi</taxon>
        <taxon>Dikarya</taxon>
        <taxon>Basidiomycota</taxon>
        <taxon>Agaricomycotina</taxon>
        <taxon>Agaricomycetes</taxon>
        <taxon>Cantharellales</taxon>
        <taxon>Ceratobasidiaceae</taxon>
        <taxon>Rhizoctonia</taxon>
    </lineage>
</organism>
<protein>
    <submittedName>
        <fullName evidence="3">Uncharacterized protein</fullName>
    </submittedName>
</protein>
<feature type="region of interest" description="Disordered" evidence="1">
    <location>
        <begin position="317"/>
        <end position="350"/>
    </location>
</feature>
<feature type="compositionally biased region" description="Polar residues" evidence="1">
    <location>
        <begin position="329"/>
        <end position="340"/>
    </location>
</feature>
<dbReference type="AlphaFoldDB" id="A0A8H3E2Y2"/>
<feature type="transmembrane region" description="Helical" evidence="2">
    <location>
        <begin position="44"/>
        <end position="64"/>
    </location>
</feature>
<gene>
    <name evidence="3" type="ORF">RDB_LOCUS131703</name>
</gene>
<keyword evidence="2" id="KW-0472">Membrane</keyword>
<keyword evidence="2" id="KW-0812">Transmembrane</keyword>
<evidence type="ECO:0000256" key="2">
    <source>
        <dbReference type="SAM" id="Phobius"/>
    </source>
</evidence>
<feature type="transmembrane region" description="Helical" evidence="2">
    <location>
        <begin position="169"/>
        <end position="188"/>
    </location>
</feature>
<feature type="transmembrane region" description="Helical" evidence="2">
    <location>
        <begin position="136"/>
        <end position="157"/>
    </location>
</feature>
<sequence length="350" mass="39791">LVTATAFFLVARFSRIALLIWYAIAPPLFRPMLIMQIAFQMFNFFVYLPLLFIRSSAVIIVTIIELSHIDYDWIRTYLGGIPIMLHNKIIKKLLKRVEPEDLEARSKHIDPTVGVCAYEKSRERIARTFRSPTSNISSSTAAFVVIMLGEVVLSVVYHTTRTDVGFKEIYRSAVSGLIIVFNFFWLYFEAECSHTCVHAMKRLCPGSVSPVIYTCSRVHLDHIYKSPLSTLRTFNPRLCCYISNDPTYETSYLDYSVVIWRLGRFTQLGSRIAVGIVMICLRLSDLSPNGHKHRGNNFPRGGPLARLSAAEQDVVEAREHVPEERSHTTRVNSTVESRSMGSGAKEMKTQ</sequence>
<proteinExistence type="predicted"/>
<evidence type="ECO:0000313" key="3">
    <source>
        <dbReference type="EMBL" id="CAE7194799.1"/>
    </source>
</evidence>
<evidence type="ECO:0000256" key="1">
    <source>
        <dbReference type="SAM" id="MobiDB-lite"/>
    </source>
</evidence>
<accession>A0A8H3E2Y2</accession>
<keyword evidence="2" id="KW-1133">Transmembrane helix</keyword>